<dbReference type="EMBL" id="SPOF01000038">
    <property type="protein sequence ID" value="TIB09731.1"/>
    <property type="molecule type" value="Genomic_DNA"/>
</dbReference>
<feature type="chain" id="PRO_5030101450" evidence="1">
    <location>
        <begin position="18"/>
        <end position="249"/>
    </location>
</feature>
<keyword evidence="1" id="KW-0732">Signal</keyword>
<evidence type="ECO:0000313" key="3">
    <source>
        <dbReference type="Proteomes" id="UP000306954"/>
    </source>
</evidence>
<gene>
    <name evidence="2" type="ORF">E3P90_03144</name>
</gene>
<proteinExistence type="predicted"/>
<name>A0A4T0H6K1_WALIC</name>
<accession>A0A4T0H6K1</accession>
<comment type="caution">
    <text evidence="2">The sequence shown here is derived from an EMBL/GenBank/DDBJ whole genome shotgun (WGS) entry which is preliminary data.</text>
</comment>
<evidence type="ECO:0000256" key="1">
    <source>
        <dbReference type="SAM" id="SignalP"/>
    </source>
</evidence>
<dbReference type="Proteomes" id="UP000306954">
    <property type="component" value="Unassembled WGS sequence"/>
</dbReference>
<sequence>MFKTLLAIASAAALVFAAPLPSQPADQVSQLDNGFGHIENIINHKRTWSTFDAVNNLGTSEDFTHAMSGFEQLDNKLKTDSAESCVEWTNGLVDQLRIAVKGCVDNINASDQSNIQANGDAIAGLLASDLGLLVERSAPKLDALLKSNVDVASLVQPLDVEIKALLDLLNSLIPDFSVRIVTQLRASGYYEISTLLYALFQGHVGGFLSGLVANVGGVLGSVLNILSLGGGIRIGGGLLGGGVGIGIQL</sequence>
<evidence type="ECO:0000313" key="2">
    <source>
        <dbReference type="EMBL" id="TIB09731.1"/>
    </source>
</evidence>
<organism evidence="2 3">
    <name type="scientific">Wallemia ichthyophaga</name>
    <dbReference type="NCBI Taxonomy" id="245174"/>
    <lineage>
        <taxon>Eukaryota</taxon>
        <taxon>Fungi</taxon>
        <taxon>Dikarya</taxon>
        <taxon>Basidiomycota</taxon>
        <taxon>Wallemiomycotina</taxon>
        <taxon>Wallemiomycetes</taxon>
        <taxon>Wallemiales</taxon>
        <taxon>Wallemiaceae</taxon>
        <taxon>Wallemia</taxon>
    </lineage>
</organism>
<protein>
    <submittedName>
        <fullName evidence="2">Uncharacterized protein</fullName>
    </submittedName>
</protein>
<feature type="signal peptide" evidence="1">
    <location>
        <begin position="1"/>
        <end position="17"/>
    </location>
</feature>
<dbReference type="AlphaFoldDB" id="A0A4T0H6K1"/>
<reference evidence="2 3" key="1">
    <citation type="submission" date="2019-03" db="EMBL/GenBank/DDBJ databases">
        <title>Sequencing 23 genomes of Wallemia ichthyophaga.</title>
        <authorList>
            <person name="Gostincar C."/>
        </authorList>
    </citation>
    <scope>NUCLEOTIDE SEQUENCE [LARGE SCALE GENOMIC DNA]</scope>
    <source>
        <strain evidence="2 3">EXF-8621</strain>
    </source>
</reference>